<comment type="caution">
    <text evidence="3">The sequence shown here is derived from an EMBL/GenBank/DDBJ whole genome shotgun (WGS) entry which is preliminary data.</text>
</comment>
<dbReference type="PROSITE" id="PS51499">
    <property type="entry name" value="APO"/>
    <property type="match status" value="2"/>
</dbReference>
<dbReference type="InterPro" id="IPR023342">
    <property type="entry name" value="APO_dom"/>
</dbReference>
<accession>A0A388L3Z0</accession>
<keyword evidence="4" id="KW-1185">Reference proteome</keyword>
<gene>
    <name evidence="3" type="ORF">CBR_g23288</name>
</gene>
<dbReference type="OrthoDB" id="1926485at2759"/>
<protein>
    <recommendedName>
        <fullName evidence="2">APO domain-containing protein</fullName>
    </recommendedName>
</protein>
<evidence type="ECO:0000313" key="3">
    <source>
        <dbReference type="EMBL" id="GBG76958.1"/>
    </source>
</evidence>
<name>A0A388L3Z0_CHABU</name>
<organism evidence="3 4">
    <name type="scientific">Chara braunii</name>
    <name type="common">Braun's stonewort</name>
    <dbReference type="NCBI Taxonomy" id="69332"/>
    <lineage>
        <taxon>Eukaryota</taxon>
        <taxon>Viridiplantae</taxon>
        <taxon>Streptophyta</taxon>
        <taxon>Charophyceae</taxon>
        <taxon>Charales</taxon>
        <taxon>Characeae</taxon>
        <taxon>Chara</taxon>
    </lineage>
</organism>
<feature type="domain" description="APO" evidence="2">
    <location>
        <begin position="533"/>
        <end position="617"/>
    </location>
</feature>
<feature type="region of interest" description="Disordered" evidence="1">
    <location>
        <begin position="245"/>
        <end position="269"/>
    </location>
</feature>
<evidence type="ECO:0000259" key="2">
    <source>
        <dbReference type="PROSITE" id="PS51499"/>
    </source>
</evidence>
<feature type="compositionally biased region" description="Basic and acidic residues" evidence="1">
    <location>
        <begin position="252"/>
        <end position="269"/>
    </location>
</feature>
<dbReference type="AlphaFoldDB" id="A0A388L3Z0"/>
<evidence type="ECO:0000313" key="4">
    <source>
        <dbReference type="Proteomes" id="UP000265515"/>
    </source>
</evidence>
<sequence>MSSFAISQLSALHSQAQVRLLSRHWDLECAWCALSRRRASKEFFFRQQRPSCTGVKEKASTFDSFATLRASSSSSSSLQTLTGAAAEALVAAPSPLKVQLPVSCIEPFLPPPDSQKDASGIESLVSTASLASSPPSSPYGPSPEWIARPHILYPIEDYDDHNMEAAPWERLTDHVKRKRMGVSVEARKKISMLARKNRWKRRVAAAMQAYPAVTSSLLEEISTPAAAAMAADIALARGIVGKLPKKRRSKKDAKLETPKEAMARSRREKRELKKVAQEVVASREELLRGLAMLTASVPVWTCRWCKDVHIGPEGHGIRTCHGTGSDLRKGRHVWVKGHVSDVYSEKVTYHLYDRNADPPTHRLKHLWYRVSVVLELCAQAGIDLPGLEMVRKEEEEEEQEDEDEQEETIGTSAGGNDEVLKNGEVGGETMASEALSLEDKKSEEGHKVEDKAVSGPDTGNSAARDDAYQVQLTVWKQKRGRKRGYYEGSRQQSAPPARTPAGNVAELAQKTLDAYVKMRHGLQLLMQKYRVCTCGYCPEVHAGPRGHRIKNCGGPKHQHRGGMHGWMTAEIEDFLPPNYVFHVRSPDHSLVNGLRKFYGMAPSVVELCCQAGAAVPEEFKLGMRLDVVIPELSEAFIAV</sequence>
<dbReference type="Gramene" id="GBG76958">
    <property type="protein sequence ID" value="GBG76958"/>
    <property type="gene ID" value="CBR_g23288"/>
</dbReference>
<feature type="compositionally biased region" description="Basic and acidic residues" evidence="1">
    <location>
        <begin position="437"/>
        <end position="452"/>
    </location>
</feature>
<reference evidence="3 4" key="1">
    <citation type="journal article" date="2018" name="Cell">
        <title>The Chara Genome: Secondary Complexity and Implications for Plant Terrestrialization.</title>
        <authorList>
            <person name="Nishiyama T."/>
            <person name="Sakayama H."/>
            <person name="Vries J.D."/>
            <person name="Buschmann H."/>
            <person name="Saint-Marcoux D."/>
            <person name="Ullrich K.K."/>
            <person name="Haas F.B."/>
            <person name="Vanderstraeten L."/>
            <person name="Becker D."/>
            <person name="Lang D."/>
            <person name="Vosolsobe S."/>
            <person name="Rombauts S."/>
            <person name="Wilhelmsson P.K.I."/>
            <person name="Janitza P."/>
            <person name="Kern R."/>
            <person name="Heyl A."/>
            <person name="Rumpler F."/>
            <person name="Villalobos L.I.A.C."/>
            <person name="Clay J.M."/>
            <person name="Skokan R."/>
            <person name="Toyoda A."/>
            <person name="Suzuki Y."/>
            <person name="Kagoshima H."/>
            <person name="Schijlen E."/>
            <person name="Tajeshwar N."/>
            <person name="Catarino B."/>
            <person name="Hetherington A.J."/>
            <person name="Saltykova A."/>
            <person name="Bonnot C."/>
            <person name="Breuninger H."/>
            <person name="Symeonidi A."/>
            <person name="Radhakrishnan G.V."/>
            <person name="Van Nieuwerburgh F."/>
            <person name="Deforce D."/>
            <person name="Chang C."/>
            <person name="Karol K.G."/>
            <person name="Hedrich R."/>
            <person name="Ulvskov P."/>
            <person name="Glockner G."/>
            <person name="Delwiche C.F."/>
            <person name="Petrasek J."/>
            <person name="Van de Peer Y."/>
            <person name="Friml J."/>
            <person name="Beilby M."/>
            <person name="Dolan L."/>
            <person name="Kohara Y."/>
            <person name="Sugano S."/>
            <person name="Fujiyama A."/>
            <person name="Delaux P.-M."/>
            <person name="Quint M."/>
            <person name="TheiBen G."/>
            <person name="Hagemann M."/>
            <person name="Harholt J."/>
            <person name="Dunand C."/>
            <person name="Zachgo S."/>
            <person name="Langdale J."/>
            <person name="Maumus F."/>
            <person name="Straeten D.V.D."/>
            <person name="Gould S.B."/>
            <person name="Rensing S.A."/>
        </authorList>
    </citation>
    <scope>NUCLEOTIDE SEQUENCE [LARGE SCALE GENOMIC DNA]</scope>
    <source>
        <strain evidence="3 4">S276</strain>
    </source>
</reference>
<proteinExistence type="predicted"/>
<dbReference type="GO" id="GO:0003723">
    <property type="term" value="F:RNA binding"/>
    <property type="evidence" value="ECO:0007669"/>
    <property type="project" value="InterPro"/>
</dbReference>
<feature type="compositionally biased region" description="Acidic residues" evidence="1">
    <location>
        <begin position="394"/>
        <end position="407"/>
    </location>
</feature>
<feature type="region of interest" description="Disordered" evidence="1">
    <location>
        <begin position="392"/>
        <end position="466"/>
    </location>
</feature>
<dbReference type="EMBL" id="BFEA01000257">
    <property type="protein sequence ID" value="GBG76958.1"/>
    <property type="molecule type" value="Genomic_DNA"/>
</dbReference>
<feature type="region of interest" description="Disordered" evidence="1">
    <location>
        <begin position="481"/>
        <end position="501"/>
    </location>
</feature>
<feature type="domain" description="APO" evidence="2">
    <location>
        <begin position="301"/>
        <end position="386"/>
    </location>
</feature>
<dbReference type="Pfam" id="PF05634">
    <property type="entry name" value="APO_RNA-bind"/>
    <property type="match status" value="2"/>
</dbReference>
<dbReference type="Proteomes" id="UP000265515">
    <property type="component" value="Unassembled WGS sequence"/>
</dbReference>
<evidence type="ECO:0000256" key="1">
    <source>
        <dbReference type="SAM" id="MobiDB-lite"/>
    </source>
</evidence>